<name>A0A9D7IDW7_9RHOO</name>
<evidence type="ECO:0000313" key="2">
    <source>
        <dbReference type="EMBL" id="MBK7424550.1"/>
    </source>
</evidence>
<dbReference type="EMBL" id="JADJNC010000034">
    <property type="protein sequence ID" value="MBK7424550.1"/>
    <property type="molecule type" value="Genomic_DNA"/>
</dbReference>
<accession>A0A9D7IDW7</accession>
<keyword evidence="2" id="KW-0540">Nuclease</keyword>
<gene>
    <name evidence="2" type="ORF">IPJ48_16525</name>
</gene>
<evidence type="ECO:0000259" key="1">
    <source>
        <dbReference type="Pfam" id="PF13392"/>
    </source>
</evidence>
<dbReference type="AlphaFoldDB" id="A0A9D7IDW7"/>
<dbReference type="SUPFAM" id="SSF54171">
    <property type="entry name" value="DNA-binding domain"/>
    <property type="match status" value="1"/>
</dbReference>
<keyword evidence="2" id="KW-0378">Hydrolase</keyword>
<dbReference type="InterPro" id="IPR044925">
    <property type="entry name" value="His-Me_finger_sf"/>
</dbReference>
<proteinExistence type="predicted"/>
<sequence>MATRIIKEDLTIERLRELLDYDAETGEFTWRVSCQGTKAGDRAGADGSEGRRHIVIGYARLKAHRLAWFYVYGAWPKALVDHINGNPADNRIANLREATMGENLQNQRRAHKHNRTGVLGVQWRPARNKFRARIVVDRNEIHLGHFDTIEDAQNAYLEAKQKLHKFAPK</sequence>
<comment type="caution">
    <text evidence="2">The sequence shown here is derived from an EMBL/GenBank/DDBJ whole genome shotgun (WGS) entry which is preliminary data.</text>
</comment>
<protein>
    <submittedName>
        <fullName evidence="2">HNH endonuclease</fullName>
    </submittedName>
</protein>
<keyword evidence="2" id="KW-0255">Endonuclease</keyword>
<dbReference type="Gene3D" id="3.30.730.10">
    <property type="entry name" value="AP2/ERF domain"/>
    <property type="match status" value="1"/>
</dbReference>
<reference evidence="2" key="1">
    <citation type="submission" date="2020-10" db="EMBL/GenBank/DDBJ databases">
        <title>Connecting structure to function with the recovery of over 1000 high-quality activated sludge metagenome-assembled genomes encoding full-length rRNA genes using long-read sequencing.</title>
        <authorList>
            <person name="Singleton C.M."/>
            <person name="Petriglieri F."/>
            <person name="Kristensen J.M."/>
            <person name="Kirkegaard R.H."/>
            <person name="Michaelsen T.Y."/>
            <person name="Andersen M.H."/>
            <person name="Karst S.M."/>
            <person name="Dueholm M.S."/>
            <person name="Nielsen P.H."/>
            <person name="Albertsen M."/>
        </authorList>
    </citation>
    <scope>NUCLEOTIDE SEQUENCE</scope>
    <source>
        <strain evidence="2">EsbW_18-Q3-R4-48_MAXAC.044</strain>
    </source>
</reference>
<evidence type="ECO:0000313" key="3">
    <source>
        <dbReference type="Proteomes" id="UP000886602"/>
    </source>
</evidence>
<dbReference type="GO" id="GO:0004519">
    <property type="term" value="F:endonuclease activity"/>
    <property type="evidence" value="ECO:0007669"/>
    <property type="project" value="UniProtKB-KW"/>
</dbReference>
<dbReference type="SUPFAM" id="SSF54060">
    <property type="entry name" value="His-Me finger endonucleases"/>
    <property type="match status" value="1"/>
</dbReference>
<dbReference type="InterPro" id="IPR036955">
    <property type="entry name" value="AP2/ERF_dom_sf"/>
</dbReference>
<dbReference type="Gene3D" id="3.90.75.20">
    <property type="match status" value="1"/>
</dbReference>
<dbReference type="GO" id="GO:0003677">
    <property type="term" value="F:DNA binding"/>
    <property type="evidence" value="ECO:0007669"/>
    <property type="project" value="InterPro"/>
</dbReference>
<dbReference type="InterPro" id="IPR016177">
    <property type="entry name" value="DNA-bd_dom_sf"/>
</dbReference>
<feature type="domain" description="HNH nuclease" evidence="1">
    <location>
        <begin position="62"/>
        <end position="104"/>
    </location>
</feature>
<organism evidence="2 3">
    <name type="scientific">Candidatus Propionivibrio dominans</name>
    <dbReference type="NCBI Taxonomy" id="2954373"/>
    <lineage>
        <taxon>Bacteria</taxon>
        <taxon>Pseudomonadati</taxon>
        <taxon>Pseudomonadota</taxon>
        <taxon>Betaproteobacteria</taxon>
        <taxon>Rhodocyclales</taxon>
        <taxon>Rhodocyclaceae</taxon>
        <taxon>Propionivibrio</taxon>
    </lineage>
</organism>
<dbReference type="Pfam" id="PF13392">
    <property type="entry name" value="HNH_3"/>
    <property type="match status" value="1"/>
</dbReference>
<dbReference type="Proteomes" id="UP000886602">
    <property type="component" value="Unassembled WGS sequence"/>
</dbReference>
<dbReference type="GO" id="GO:0003700">
    <property type="term" value="F:DNA-binding transcription factor activity"/>
    <property type="evidence" value="ECO:0007669"/>
    <property type="project" value="InterPro"/>
</dbReference>
<dbReference type="InterPro" id="IPR003615">
    <property type="entry name" value="HNH_nuc"/>
</dbReference>